<dbReference type="GO" id="GO:0016020">
    <property type="term" value="C:membrane"/>
    <property type="evidence" value="ECO:0007669"/>
    <property type="project" value="UniProtKB-SubCell"/>
</dbReference>
<evidence type="ECO:0000256" key="4">
    <source>
        <dbReference type="ARBA" id="ARBA00022679"/>
    </source>
</evidence>
<feature type="domain" description="Histidine kinase" evidence="8">
    <location>
        <begin position="153"/>
        <end position="363"/>
    </location>
</feature>
<evidence type="ECO:0000256" key="5">
    <source>
        <dbReference type="ARBA" id="ARBA00022777"/>
    </source>
</evidence>
<dbReference type="CDD" id="cd00130">
    <property type="entry name" value="PAS"/>
    <property type="match status" value="1"/>
</dbReference>
<accession>A0A0F9VMI8</accession>
<dbReference type="InterPro" id="IPR000014">
    <property type="entry name" value="PAS"/>
</dbReference>
<comment type="caution">
    <text evidence="9">The sequence shown here is derived from an EMBL/GenBank/DDBJ whole genome shotgun (WGS) entry which is preliminary data.</text>
</comment>
<dbReference type="GO" id="GO:0007234">
    <property type="term" value="P:osmosensory signaling via phosphorelay pathway"/>
    <property type="evidence" value="ECO:0007669"/>
    <property type="project" value="TreeGrafter"/>
</dbReference>
<protein>
    <recommendedName>
        <fullName evidence="2">histidine kinase</fullName>
        <ecNumber evidence="2">2.7.13.3</ecNumber>
    </recommendedName>
</protein>
<dbReference type="PANTHER" id="PTHR42878:SF15">
    <property type="entry name" value="BACTERIOPHYTOCHROME"/>
    <property type="match status" value="1"/>
</dbReference>
<dbReference type="InterPro" id="IPR036097">
    <property type="entry name" value="HisK_dim/P_sf"/>
</dbReference>
<dbReference type="PROSITE" id="PS50109">
    <property type="entry name" value="HIS_KIN"/>
    <property type="match status" value="1"/>
</dbReference>
<keyword evidence="5" id="KW-0418">Kinase</keyword>
<gene>
    <name evidence="9" type="ORF">LCGC14_0067300</name>
</gene>
<keyword evidence="6" id="KW-0472">Membrane</keyword>
<dbReference type="SUPFAM" id="SSF55874">
    <property type="entry name" value="ATPase domain of HSP90 chaperone/DNA topoisomerase II/histidine kinase"/>
    <property type="match status" value="1"/>
</dbReference>
<dbReference type="InterPro" id="IPR003661">
    <property type="entry name" value="HisK_dim/P_dom"/>
</dbReference>
<evidence type="ECO:0000259" key="8">
    <source>
        <dbReference type="PROSITE" id="PS50109"/>
    </source>
</evidence>
<evidence type="ECO:0000256" key="6">
    <source>
        <dbReference type="ARBA" id="ARBA00023136"/>
    </source>
</evidence>
<dbReference type="SMART" id="SM00387">
    <property type="entry name" value="HATPase_c"/>
    <property type="match status" value="1"/>
</dbReference>
<dbReference type="InterPro" id="IPR004358">
    <property type="entry name" value="Sig_transdc_His_kin-like_C"/>
</dbReference>
<feature type="coiled-coil region" evidence="7">
    <location>
        <begin position="123"/>
        <end position="153"/>
    </location>
</feature>
<dbReference type="GO" id="GO:0030295">
    <property type="term" value="F:protein kinase activator activity"/>
    <property type="evidence" value="ECO:0007669"/>
    <property type="project" value="TreeGrafter"/>
</dbReference>
<dbReference type="PANTHER" id="PTHR42878">
    <property type="entry name" value="TWO-COMPONENT HISTIDINE KINASE"/>
    <property type="match status" value="1"/>
</dbReference>
<dbReference type="InterPro" id="IPR035965">
    <property type="entry name" value="PAS-like_dom_sf"/>
</dbReference>
<evidence type="ECO:0000256" key="7">
    <source>
        <dbReference type="SAM" id="Coils"/>
    </source>
</evidence>
<name>A0A0F9VMI8_9ZZZZ</name>
<dbReference type="InterPro" id="IPR036890">
    <property type="entry name" value="HATPase_C_sf"/>
</dbReference>
<evidence type="ECO:0000256" key="1">
    <source>
        <dbReference type="ARBA" id="ARBA00000085"/>
    </source>
</evidence>
<evidence type="ECO:0000256" key="3">
    <source>
        <dbReference type="ARBA" id="ARBA00022553"/>
    </source>
</evidence>
<dbReference type="Pfam" id="PF02518">
    <property type="entry name" value="HATPase_c"/>
    <property type="match status" value="1"/>
</dbReference>
<dbReference type="Gene3D" id="1.10.287.130">
    <property type="match status" value="1"/>
</dbReference>
<dbReference type="CDD" id="cd00082">
    <property type="entry name" value="HisKA"/>
    <property type="match status" value="1"/>
</dbReference>
<dbReference type="Gene3D" id="3.30.450.20">
    <property type="entry name" value="PAS domain"/>
    <property type="match status" value="1"/>
</dbReference>
<keyword evidence="3" id="KW-0597">Phosphoprotein</keyword>
<sequence length="363" mass="41242">MKSNAPKIDNDLKGVFFENAYSPFVILNRDMDFVDVNQAAVTTIGVVKENFIGKNILDLFPYLEGTERYDSYKDVLKTGVSTGFDELIFKGENAEIRFMSRAFKIGDYLGITTLDVTNVINTIDKLKSTETSLREVNKNLQRKNKELEDFSYAAAHDLRAPLTNLKSLLHMISDSGLTINEYVPIVEKMKVVAKVMCDKIRALNEVIAIKSNFSDDKEEMVFSEVVSKIRAAYCQEIIEGRTIIKEDFSSCPKINYNPDQLEIIIQNLMSNTLKYRHPNRKLSIKITTKVIDGKTTFFFKDNGLGFEQNLADKIFGLFKRMHTHVEGLGIGLYIIHSVINRNGGEINVNSKINKGTEFIIQFK</sequence>
<keyword evidence="7" id="KW-0175">Coiled coil</keyword>
<proteinExistence type="predicted"/>
<dbReference type="InterPro" id="IPR005467">
    <property type="entry name" value="His_kinase_dom"/>
</dbReference>
<evidence type="ECO:0000256" key="2">
    <source>
        <dbReference type="ARBA" id="ARBA00012438"/>
    </source>
</evidence>
<dbReference type="InterPro" id="IPR003594">
    <property type="entry name" value="HATPase_dom"/>
</dbReference>
<comment type="catalytic activity">
    <reaction evidence="1">
        <text>ATP + protein L-histidine = ADP + protein N-phospho-L-histidine.</text>
        <dbReference type="EC" id="2.7.13.3"/>
    </reaction>
</comment>
<dbReference type="SMART" id="SM00091">
    <property type="entry name" value="PAS"/>
    <property type="match status" value="1"/>
</dbReference>
<dbReference type="EC" id="2.7.13.3" evidence="2"/>
<dbReference type="SUPFAM" id="SSF55785">
    <property type="entry name" value="PYP-like sensor domain (PAS domain)"/>
    <property type="match status" value="1"/>
</dbReference>
<keyword evidence="4" id="KW-0808">Transferase</keyword>
<dbReference type="PRINTS" id="PR00344">
    <property type="entry name" value="BCTRLSENSOR"/>
</dbReference>
<dbReference type="GO" id="GO:0000156">
    <property type="term" value="F:phosphorelay response regulator activity"/>
    <property type="evidence" value="ECO:0007669"/>
    <property type="project" value="TreeGrafter"/>
</dbReference>
<dbReference type="Gene3D" id="3.30.565.10">
    <property type="entry name" value="Histidine kinase-like ATPase, C-terminal domain"/>
    <property type="match status" value="1"/>
</dbReference>
<reference evidence="9" key="1">
    <citation type="journal article" date="2015" name="Nature">
        <title>Complex archaea that bridge the gap between prokaryotes and eukaryotes.</title>
        <authorList>
            <person name="Spang A."/>
            <person name="Saw J.H."/>
            <person name="Jorgensen S.L."/>
            <person name="Zaremba-Niedzwiedzka K."/>
            <person name="Martijn J."/>
            <person name="Lind A.E."/>
            <person name="van Eijk R."/>
            <person name="Schleper C."/>
            <person name="Guy L."/>
            <person name="Ettema T.J."/>
        </authorList>
    </citation>
    <scope>NUCLEOTIDE SEQUENCE</scope>
</reference>
<organism evidence="9">
    <name type="scientific">marine sediment metagenome</name>
    <dbReference type="NCBI Taxonomy" id="412755"/>
    <lineage>
        <taxon>unclassified sequences</taxon>
        <taxon>metagenomes</taxon>
        <taxon>ecological metagenomes</taxon>
    </lineage>
</organism>
<dbReference type="SUPFAM" id="SSF47384">
    <property type="entry name" value="Homodimeric domain of signal transducing histidine kinase"/>
    <property type="match status" value="1"/>
</dbReference>
<dbReference type="EMBL" id="LAZR01000016">
    <property type="protein sequence ID" value="KKO06311.1"/>
    <property type="molecule type" value="Genomic_DNA"/>
</dbReference>
<evidence type="ECO:0000313" key="9">
    <source>
        <dbReference type="EMBL" id="KKO06311.1"/>
    </source>
</evidence>
<dbReference type="InterPro" id="IPR050351">
    <property type="entry name" value="BphY/WalK/GraS-like"/>
</dbReference>
<dbReference type="GO" id="GO:0000155">
    <property type="term" value="F:phosphorelay sensor kinase activity"/>
    <property type="evidence" value="ECO:0007669"/>
    <property type="project" value="InterPro"/>
</dbReference>
<dbReference type="AlphaFoldDB" id="A0A0F9VMI8"/>